<organism evidence="1 2">
    <name type="scientific">Kushneria sinocarnis</name>
    <dbReference type="NCBI Taxonomy" id="595502"/>
    <lineage>
        <taxon>Bacteria</taxon>
        <taxon>Pseudomonadati</taxon>
        <taxon>Pseudomonadota</taxon>
        <taxon>Gammaproteobacteria</taxon>
        <taxon>Oceanospirillales</taxon>
        <taxon>Halomonadaceae</taxon>
        <taxon>Kushneria</taxon>
    </lineage>
</organism>
<accession>A0A420X194</accession>
<reference evidence="1 2" key="1">
    <citation type="submission" date="2018-10" db="EMBL/GenBank/DDBJ databases">
        <title>Genomic Encyclopedia of Type Strains, Phase IV (KMG-IV): sequencing the most valuable type-strain genomes for metagenomic binning, comparative biology and taxonomic classification.</title>
        <authorList>
            <person name="Goeker M."/>
        </authorList>
    </citation>
    <scope>NUCLEOTIDE SEQUENCE [LARGE SCALE GENOMIC DNA]</scope>
    <source>
        <strain evidence="1 2">DSM 23229</strain>
    </source>
</reference>
<evidence type="ECO:0000313" key="2">
    <source>
        <dbReference type="Proteomes" id="UP000281975"/>
    </source>
</evidence>
<sequence length="46" mass="5447">MASPLLTYAELIAVDRLTQIVQHAEFQNARHVQRRQLALERHRHQT</sequence>
<dbReference type="Proteomes" id="UP000281975">
    <property type="component" value="Unassembled WGS sequence"/>
</dbReference>
<dbReference type="AlphaFoldDB" id="A0A420X194"/>
<proteinExistence type="predicted"/>
<evidence type="ECO:0000313" key="1">
    <source>
        <dbReference type="EMBL" id="RKR07628.1"/>
    </source>
</evidence>
<dbReference type="EMBL" id="RBIN01000001">
    <property type="protein sequence ID" value="RKR07628.1"/>
    <property type="molecule type" value="Genomic_DNA"/>
</dbReference>
<gene>
    <name evidence="1" type="ORF">C7446_0444</name>
</gene>
<keyword evidence="2" id="KW-1185">Reference proteome</keyword>
<name>A0A420X194_9GAMM</name>
<protein>
    <submittedName>
        <fullName evidence="1">Uncharacterized protein</fullName>
    </submittedName>
</protein>
<comment type="caution">
    <text evidence="1">The sequence shown here is derived from an EMBL/GenBank/DDBJ whole genome shotgun (WGS) entry which is preliminary data.</text>
</comment>